<dbReference type="PANTHER" id="PTHR11655:SF14">
    <property type="entry name" value="LARGE RIBOSOMAL SUBUNIT PROTEIN UL6M"/>
    <property type="match status" value="1"/>
</dbReference>
<protein>
    <recommendedName>
        <fullName evidence="6">Large ribosomal subunit protein uL6</fullName>
    </recommendedName>
</protein>
<evidence type="ECO:0000259" key="9">
    <source>
        <dbReference type="Pfam" id="PF00347"/>
    </source>
</evidence>
<evidence type="ECO:0000256" key="1">
    <source>
        <dbReference type="ARBA" id="ARBA00009356"/>
    </source>
</evidence>
<dbReference type="AlphaFoldDB" id="A0A1G1Y4R5"/>
<dbReference type="STRING" id="1797535.A2744_01160"/>
<dbReference type="Pfam" id="PF00347">
    <property type="entry name" value="Ribosomal_L6"/>
    <property type="match status" value="2"/>
</dbReference>
<comment type="similarity">
    <text evidence="1 6 7">Belongs to the universal ribosomal protein uL6 family.</text>
</comment>
<name>A0A1G1Y4R5_9BACT</name>
<dbReference type="SUPFAM" id="SSF56053">
    <property type="entry name" value="Ribosomal protein L6"/>
    <property type="match status" value="2"/>
</dbReference>
<evidence type="ECO:0000256" key="7">
    <source>
        <dbReference type="RuleBase" id="RU003869"/>
    </source>
</evidence>
<keyword evidence="4 6" id="KW-0689">Ribosomal protein</keyword>
<dbReference type="GO" id="GO:0002181">
    <property type="term" value="P:cytoplasmic translation"/>
    <property type="evidence" value="ECO:0007669"/>
    <property type="project" value="TreeGrafter"/>
</dbReference>
<dbReference type="EMBL" id="MHIE01000001">
    <property type="protein sequence ID" value="OGY46750.1"/>
    <property type="molecule type" value="Genomic_DNA"/>
</dbReference>
<dbReference type="PRINTS" id="PR00059">
    <property type="entry name" value="RIBOSOMALL6"/>
</dbReference>
<dbReference type="HAMAP" id="MF_01365_B">
    <property type="entry name" value="Ribosomal_uL6_B"/>
    <property type="match status" value="1"/>
</dbReference>
<dbReference type="PANTHER" id="PTHR11655">
    <property type="entry name" value="60S/50S RIBOSOMAL PROTEIN L6/L9"/>
    <property type="match status" value="1"/>
</dbReference>
<evidence type="ECO:0000313" key="11">
    <source>
        <dbReference type="Proteomes" id="UP000178240"/>
    </source>
</evidence>
<evidence type="ECO:0000256" key="8">
    <source>
        <dbReference type="RuleBase" id="RU003870"/>
    </source>
</evidence>
<dbReference type="InterPro" id="IPR002358">
    <property type="entry name" value="Ribosomal_uL6_CS"/>
</dbReference>
<evidence type="ECO:0000256" key="5">
    <source>
        <dbReference type="ARBA" id="ARBA00023274"/>
    </source>
</evidence>
<sequence length="182" mass="19930">MSRVGKEPIIIPNGVEVKINGPLVFVKGPKGELSLTLDRGVTIIQKEQTLELLVAKPEDKKQRSLWGLFRRLVDNMVLGVTSGFSKQLEINGVGYKAVVAGSKLVLNVGYSHPVEYQIPQGITIQVEKNVITITGFDKQLVGQVAAEIRKVRPPEPYKGKGIKYTTEVIRRKVGKAAAAKSE</sequence>
<feature type="domain" description="Large ribosomal subunit protein uL6 alpha-beta" evidence="9">
    <location>
        <begin position="11"/>
        <end position="83"/>
    </location>
</feature>
<dbReference type="Proteomes" id="UP000178240">
    <property type="component" value="Unassembled WGS sequence"/>
</dbReference>
<dbReference type="InterPro" id="IPR020040">
    <property type="entry name" value="Ribosomal_uL6_a/b-dom"/>
</dbReference>
<feature type="domain" description="Large ribosomal subunit protein uL6 alpha-beta" evidence="9">
    <location>
        <begin position="92"/>
        <end position="164"/>
    </location>
</feature>
<accession>A0A1G1Y4R5</accession>
<keyword evidence="2 6" id="KW-0699">rRNA-binding</keyword>
<dbReference type="NCBIfam" id="TIGR03654">
    <property type="entry name" value="L6_bact"/>
    <property type="match status" value="1"/>
</dbReference>
<keyword evidence="3 6" id="KW-0694">RNA-binding</keyword>
<comment type="subunit">
    <text evidence="6">Part of the 50S ribosomal subunit.</text>
</comment>
<dbReference type="InterPro" id="IPR019906">
    <property type="entry name" value="Ribosomal_uL6_bac-type"/>
</dbReference>
<dbReference type="FunFam" id="3.90.930.12:FF:000002">
    <property type="entry name" value="50S ribosomal protein L6"/>
    <property type="match status" value="1"/>
</dbReference>
<comment type="caution">
    <text evidence="10">The sequence shown here is derived from an EMBL/GenBank/DDBJ whole genome shotgun (WGS) entry which is preliminary data.</text>
</comment>
<dbReference type="GO" id="GO:0019843">
    <property type="term" value="F:rRNA binding"/>
    <property type="evidence" value="ECO:0007669"/>
    <property type="project" value="UniProtKB-UniRule"/>
</dbReference>
<evidence type="ECO:0000256" key="3">
    <source>
        <dbReference type="ARBA" id="ARBA00022884"/>
    </source>
</evidence>
<proteinExistence type="inferred from homology"/>
<comment type="function">
    <text evidence="6 8">This protein binds to the 23S rRNA, and is important in its secondary structure. It is located near the subunit interface in the base of the L7/L12 stalk, and near the tRNA binding site of the peptidyltransferase center.</text>
</comment>
<keyword evidence="5 6" id="KW-0687">Ribonucleoprotein</keyword>
<dbReference type="InterPro" id="IPR036789">
    <property type="entry name" value="Ribosomal_uL6-like_a/b-dom_sf"/>
</dbReference>
<evidence type="ECO:0000256" key="2">
    <source>
        <dbReference type="ARBA" id="ARBA00022730"/>
    </source>
</evidence>
<dbReference type="PIRSF" id="PIRSF002162">
    <property type="entry name" value="Ribosomal_L6"/>
    <property type="match status" value="1"/>
</dbReference>
<dbReference type="InterPro" id="IPR000702">
    <property type="entry name" value="Ribosomal_uL6-like"/>
</dbReference>
<reference evidence="10 11" key="1">
    <citation type="journal article" date="2016" name="Nat. Commun.">
        <title>Thousands of microbial genomes shed light on interconnected biogeochemical processes in an aquifer system.</title>
        <authorList>
            <person name="Anantharaman K."/>
            <person name="Brown C.T."/>
            <person name="Hug L.A."/>
            <person name="Sharon I."/>
            <person name="Castelle C.J."/>
            <person name="Probst A.J."/>
            <person name="Thomas B.C."/>
            <person name="Singh A."/>
            <person name="Wilkins M.J."/>
            <person name="Karaoz U."/>
            <person name="Brodie E.L."/>
            <person name="Williams K.H."/>
            <person name="Hubbard S.S."/>
            <person name="Banfield J.F."/>
        </authorList>
    </citation>
    <scope>NUCLEOTIDE SEQUENCE [LARGE SCALE GENOMIC DNA]</scope>
</reference>
<evidence type="ECO:0000313" key="10">
    <source>
        <dbReference type="EMBL" id="OGY46750.1"/>
    </source>
</evidence>
<dbReference type="PROSITE" id="PS00525">
    <property type="entry name" value="RIBOSOMAL_L6_1"/>
    <property type="match status" value="1"/>
</dbReference>
<gene>
    <name evidence="6" type="primary">rplF</name>
    <name evidence="10" type="ORF">A2744_01160</name>
</gene>
<dbReference type="Gene3D" id="3.90.930.12">
    <property type="entry name" value="Ribosomal protein L6, alpha-beta domain"/>
    <property type="match status" value="2"/>
</dbReference>
<evidence type="ECO:0000256" key="6">
    <source>
        <dbReference type="HAMAP-Rule" id="MF_01365"/>
    </source>
</evidence>
<dbReference type="FunFam" id="3.90.930.12:FF:000001">
    <property type="entry name" value="50S ribosomal protein L6"/>
    <property type="match status" value="1"/>
</dbReference>
<evidence type="ECO:0000256" key="4">
    <source>
        <dbReference type="ARBA" id="ARBA00022980"/>
    </source>
</evidence>
<organism evidence="10 11">
    <name type="scientific">Candidatus Buchananbacteria bacterium RIFCSPHIGHO2_01_FULL_44_11</name>
    <dbReference type="NCBI Taxonomy" id="1797535"/>
    <lineage>
        <taxon>Bacteria</taxon>
        <taxon>Candidatus Buchananiibacteriota</taxon>
    </lineage>
</organism>
<dbReference type="GO" id="GO:0003735">
    <property type="term" value="F:structural constituent of ribosome"/>
    <property type="evidence" value="ECO:0007669"/>
    <property type="project" value="UniProtKB-UniRule"/>
</dbReference>
<dbReference type="GO" id="GO:0022625">
    <property type="term" value="C:cytosolic large ribosomal subunit"/>
    <property type="evidence" value="ECO:0007669"/>
    <property type="project" value="UniProtKB-UniRule"/>
</dbReference>